<comment type="caution">
    <text evidence="5">The sequence shown here is derived from an EMBL/GenBank/DDBJ whole genome shotgun (WGS) entry which is preliminary data.</text>
</comment>
<evidence type="ECO:0000256" key="2">
    <source>
        <dbReference type="ARBA" id="ARBA00022801"/>
    </source>
</evidence>
<evidence type="ECO:0000256" key="1">
    <source>
        <dbReference type="ARBA" id="ARBA00022723"/>
    </source>
</evidence>
<accession>A0A511AV62</accession>
<dbReference type="GO" id="GO:0008758">
    <property type="term" value="F:UDP-2,3-diacylglucosamine hydrolase activity"/>
    <property type="evidence" value="ECO:0007669"/>
    <property type="project" value="TreeGrafter"/>
</dbReference>
<dbReference type="CDD" id="cd07385">
    <property type="entry name" value="MPP_YkuE_C"/>
    <property type="match status" value="1"/>
</dbReference>
<dbReference type="InterPro" id="IPR029052">
    <property type="entry name" value="Metallo-depent_PP-like"/>
</dbReference>
<keyword evidence="2" id="KW-0378">Hydrolase</keyword>
<organism evidence="5 6">
    <name type="scientific">Alkalibacterium kapii</name>
    <dbReference type="NCBI Taxonomy" id="426704"/>
    <lineage>
        <taxon>Bacteria</taxon>
        <taxon>Bacillati</taxon>
        <taxon>Bacillota</taxon>
        <taxon>Bacilli</taxon>
        <taxon>Lactobacillales</taxon>
        <taxon>Carnobacteriaceae</taxon>
        <taxon>Alkalibacterium</taxon>
    </lineage>
</organism>
<dbReference type="PANTHER" id="PTHR31302:SF31">
    <property type="entry name" value="PHOSPHODIESTERASE YAEI"/>
    <property type="match status" value="1"/>
</dbReference>
<dbReference type="OrthoDB" id="9780884at2"/>
<dbReference type="SUPFAM" id="SSF56300">
    <property type="entry name" value="Metallo-dependent phosphatases"/>
    <property type="match status" value="1"/>
</dbReference>
<dbReference type="Gene3D" id="3.60.21.10">
    <property type="match status" value="1"/>
</dbReference>
<dbReference type="GO" id="GO:0009245">
    <property type="term" value="P:lipid A biosynthetic process"/>
    <property type="evidence" value="ECO:0007669"/>
    <property type="project" value="TreeGrafter"/>
</dbReference>
<protein>
    <submittedName>
        <fullName evidence="5">Phosphoesterase</fullName>
    </submittedName>
</protein>
<evidence type="ECO:0000313" key="5">
    <source>
        <dbReference type="EMBL" id="GEK92089.1"/>
    </source>
</evidence>
<dbReference type="Proteomes" id="UP000321662">
    <property type="component" value="Unassembled WGS sequence"/>
</dbReference>
<dbReference type="PANTHER" id="PTHR31302">
    <property type="entry name" value="TRANSMEMBRANE PROTEIN WITH METALLOPHOSPHOESTERASE DOMAIN-RELATED"/>
    <property type="match status" value="1"/>
</dbReference>
<feature type="domain" description="Calcineurin-like phosphoesterase" evidence="4">
    <location>
        <begin position="51"/>
        <end position="222"/>
    </location>
</feature>
<dbReference type="InterPro" id="IPR051158">
    <property type="entry name" value="Metallophosphoesterase_sf"/>
</dbReference>
<keyword evidence="1" id="KW-0479">Metal-binding</keyword>
<reference evidence="5 6" key="1">
    <citation type="submission" date="2019-07" db="EMBL/GenBank/DDBJ databases">
        <title>Whole genome shotgun sequence of Alkalibacterium kapii NBRC 103247.</title>
        <authorList>
            <person name="Hosoyama A."/>
            <person name="Uohara A."/>
            <person name="Ohji S."/>
            <person name="Ichikawa N."/>
        </authorList>
    </citation>
    <scope>NUCLEOTIDE SEQUENCE [LARGE SCALE GENOMIC DNA]</scope>
    <source>
        <strain evidence="5 6">NBRC 103247</strain>
    </source>
</reference>
<proteinExistence type="predicted"/>
<name>A0A511AV62_9LACT</name>
<dbReference type="GO" id="GO:0016020">
    <property type="term" value="C:membrane"/>
    <property type="evidence" value="ECO:0007669"/>
    <property type="project" value="GOC"/>
</dbReference>
<dbReference type="EMBL" id="BJUY01000030">
    <property type="protein sequence ID" value="GEK92089.1"/>
    <property type="molecule type" value="Genomic_DNA"/>
</dbReference>
<dbReference type="InterPro" id="IPR004843">
    <property type="entry name" value="Calcineurin-like_PHP"/>
</dbReference>
<dbReference type="AlphaFoldDB" id="A0A511AV62"/>
<keyword evidence="3" id="KW-0812">Transmembrane</keyword>
<sequence>MTRKSKSYKKFLIMILLAGLAYYFYWGNNTIQVSYYNYADPAIPESFNEYRIAHVSDLHNKKFGNELIDEIEKQQPDIILITGDLIDSNRTDLTVAETFLKKVKPLAPVYFVSGNHEVASGKYKELKEIINETGVINLDDRNQLITKDDQSINLIGLADPLSILLEDIEEAGSKENVVFNKIDELVKQPSDHFNLLLSHRPELIDIYQKTGVDLVLAGHAHGGQIRLPFIGGLYAPSQGLLPEYVSGTYMKEDTTLIVSRGLGNSLFPLRIFNRPELVIVTLETKLTE</sequence>
<feature type="transmembrane region" description="Helical" evidence="3">
    <location>
        <begin position="7"/>
        <end position="26"/>
    </location>
</feature>
<gene>
    <name evidence="5" type="ORF">AKA01nite_17110</name>
</gene>
<dbReference type="Pfam" id="PF00149">
    <property type="entry name" value="Metallophos"/>
    <property type="match status" value="1"/>
</dbReference>
<keyword evidence="3" id="KW-1133">Transmembrane helix</keyword>
<keyword evidence="3" id="KW-0472">Membrane</keyword>
<evidence type="ECO:0000256" key="3">
    <source>
        <dbReference type="SAM" id="Phobius"/>
    </source>
</evidence>
<dbReference type="RefSeq" id="WP_146924891.1">
    <property type="nucleotide sequence ID" value="NZ_BJUY01000030.1"/>
</dbReference>
<keyword evidence="6" id="KW-1185">Reference proteome</keyword>
<evidence type="ECO:0000259" key="4">
    <source>
        <dbReference type="Pfam" id="PF00149"/>
    </source>
</evidence>
<dbReference type="GO" id="GO:0046872">
    <property type="term" value="F:metal ion binding"/>
    <property type="evidence" value="ECO:0007669"/>
    <property type="project" value="UniProtKB-KW"/>
</dbReference>
<evidence type="ECO:0000313" key="6">
    <source>
        <dbReference type="Proteomes" id="UP000321662"/>
    </source>
</evidence>